<accession>A0A3S5C3H9</accession>
<keyword evidence="5" id="KW-0418">Kinase</keyword>
<keyword evidence="3" id="KW-0808">Transferase</keyword>
<dbReference type="SUPFAM" id="SSF56112">
    <property type="entry name" value="Protein kinase-like (PK-like)"/>
    <property type="match status" value="1"/>
</dbReference>
<dbReference type="GO" id="GO:0004674">
    <property type="term" value="F:protein serine/threonine kinase activity"/>
    <property type="evidence" value="ECO:0007669"/>
    <property type="project" value="UniProtKB-KW"/>
</dbReference>
<comment type="caution">
    <text evidence="8">The sequence shown here is derived from an EMBL/GenBank/DDBJ whole genome shotgun (WGS) entry which is preliminary data.</text>
</comment>
<keyword evidence="2" id="KW-0723">Serine/threonine-protein kinase</keyword>
<keyword evidence="9" id="KW-1185">Reference proteome</keyword>
<evidence type="ECO:0000256" key="4">
    <source>
        <dbReference type="ARBA" id="ARBA00022741"/>
    </source>
</evidence>
<evidence type="ECO:0000313" key="8">
    <source>
        <dbReference type="EMBL" id="VEL32841.1"/>
    </source>
</evidence>
<evidence type="ECO:0000256" key="3">
    <source>
        <dbReference type="ARBA" id="ARBA00022679"/>
    </source>
</evidence>
<evidence type="ECO:0000256" key="2">
    <source>
        <dbReference type="ARBA" id="ARBA00022527"/>
    </source>
</evidence>
<dbReference type="InterPro" id="IPR011009">
    <property type="entry name" value="Kinase-like_dom_sf"/>
</dbReference>
<dbReference type="Proteomes" id="UP000784294">
    <property type="component" value="Unassembled WGS sequence"/>
</dbReference>
<dbReference type="Pfam" id="PF00069">
    <property type="entry name" value="Pkinase"/>
    <property type="match status" value="1"/>
</dbReference>
<sequence>MTGCEPFPDQSEMAIYRAILHADYSLDGEIWDKISLNARDLVSRLILIDPKLRLTAEDALKHPWVQGNAARDETLPDTVSRLKEFNSRRRLKI</sequence>
<proteinExistence type="inferred from homology"/>
<protein>
    <recommendedName>
        <fullName evidence="7">Protein kinase domain-containing protein</fullName>
    </recommendedName>
</protein>
<dbReference type="PROSITE" id="PS50011">
    <property type="entry name" value="PROTEIN_KINASE_DOM"/>
    <property type="match status" value="1"/>
</dbReference>
<dbReference type="AlphaFoldDB" id="A0A3S5C3H9"/>
<dbReference type="PANTHER" id="PTHR24349">
    <property type="entry name" value="SERINE/THREONINE-PROTEIN KINASE"/>
    <property type="match status" value="1"/>
</dbReference>
<evidence type="ECO:0000256" key="6">
    <source>
        <dbReference type="ARBA" id="ARBA00022840"/>
    </source>
</evidence>
<dbReference type="OrthoDB" id="40902at2759"/>
<organism evidence="8 9">
    <name type="scientific">Protopolystoma xenopodis</name>
    <dbReference type="NCBI Taxonomy" id="117903"/>
    <lineage>
        <taxon>Eukaryota</taxon>
        <taxon>Metazoa</taxon>
        <taxon>Spiralia</taxon>
        <taxon>Lophotrochozoa</taxon>
        <taxon>Platyhelminthes</taxon>
        <taxon>Monogenea</taxon>
        <taxon>Polyopisthocotylea</taxon>
        <taxon>Polystomatidea</taxon>
        <taxon>Polystomatidae</taxon>
        <taxon>Protopolystoma</taxon>
    </lineage>
</organism>
<evidence type="ECO:0000259" key="7">
    <source>
        <dbReference type="PROSITE" id="PS50011"/>
    </source>
</evidence>
<evidence type="ECO:0000256" key="5">
    <source>
        <dbReference type="ARBA" id="ARBA00022777"/>
    </source>
</evidence>
<keyword evidence="6" id="KW-0067">ATP-binding</keyword>
<dbReference type="InterPro" id="IPR000719">
    <property type="entry name" value="Prot_kinase_dom"/>
</dbReference>
<dbReference type="InterPro" id="IPR050205">
    <property type="entry name" value="CDPK_Ser/Thr_kinases"/>
</dbReference>
<feature type="domain" description="Protein kinase" evidence="7">
    <location>
        <begin position="1"/>
        <end position="65"/>
    </location>
</feature>
<name>A0A3S5C3H9_9PLAT</name>
<dbReference type="Gene3D" id="1.10.510.10">
    <property type="entry name" value="Transferase(Phosphotransferase) domain 1"/>
    <property type="match status" value="1"/>
</dbReference>
<dbReference type="EMBL" id="CAAALY010244738">
    <property type="protein sequence ID" value="VEL32841.1"/>
    <property type="molecule type" value="Genomic_DNA"/>
</dbReference>
<evidence type="ECO:0000256" key="1">
    <source>
        <dbReference type="ARBA" id="ARBA00006692"/>
    </source>
</evidence>
<keyword evidence="4" id="KW-0547">Nucleotide-binding</keyword>
<gene>
    <name evidence="8" type="ORF">PXEA_LOCUS26281</name>
</gene>
<evidence type="ECO:0000313" key="9">
    <source>
        <dbReference type="Proteomes" id="UP000784294"/>
    </source>
</evidence>
<comment type="similarity">
    <text evidence="1">Belongs to the protein kinase superfamily. CAMK Ser/Thr protein kinase family.</text>
</comment>
<reference evidence="8" key="1">
    <citation type="submission" date="2018-11" db="EMBL/GenBank/DDBJ databases">
        <authorList>
            <consortium name="Pathogen Informatics"/>
        </authorList>
    </citation>
    <scope>NUCLEOTIDE SEQUENCE</scope>
</reference>
<dbReference type="GO" id="GO:0005524">
    <property type="term" value="F:ATP binding"/>
    <property type="evidence" value="ECO:0007669"/>
    <property type="project" value="UniProtKB-KW"/>
</dbReference>